<dbReference type="GO" id="GO:0002181">
    <property type="term" value="P:cytoplasmic translation"/>
    <property type="evidence" value="ECO:0007669"/>
    <property type="project" value="TreeGrafter"/>
</dbReference>
<dbReference type="Pfam" id="PF01779">
    <property type="entry name" value="Ribosomal_L29e"/>
    <property type="match status" value="1"/>
</dbReference>
<name>L2GVC3_VAVCU</name>
<dbReference type="GO" id="GO:0003735">
    <property type="term" value="F:structural constituent of ribosome"/>
    <property type="evidence" value="ECO:0007669"/>
    <property type="project" value="UniProtKB-UniRule"/>
</dbReference>
<protein>
    <recommendedName>
        <fullName evidence="4">60S ribosomal protein L29</fullName>
    </recommendedName>
</protein>
<dbReference type="PANTHER" id="PTHR12884:SF0">
    <property type="entry name" value="60S RIBOSOMAL PROTEIN L29"/>
    <property type="match status" value="1"/>
</dbReference>
<dbReference type="GO" id="GO:0022625">
    <property type="term" value="C:cytosolic large ribosomal subunit"/>
    <property type="evidence" value="ECO:0007669"/>
    <property type="project" value="TreeGrafter"/>
</dbReference>
<organism evidence="6 7">
    <name type="scientific">Vavraia culicis (isolate floridensis)</name>
    <name type="common">Microsporidian parasite</name>
    <dbReference type="NCBI Taxonomy" id="948595"/>
    <lineage>
        <taxon>Eukaryota</taxon>
        <taxon>Fungi</taxon>
        <taxon>Fungi incertae sedis</taxon>
        <taxon>Microsporidia</taxon>
        <taxon>Pleistophoridae</taxon>
        <taxon>Vavraia</taxon>
    </lineage>
</organism>
<keyword evidence="3 4" id="KW-0687">Ribonucleoprotein</keyword>
<dbReference type="AlphaFoldDB" id="L2GVC3"/>
<evidence type="ECO:0000256" key="1">
    <source>
        <dbReference type="ARBA" id="ARBA00010247"/>
    </source>
</evidence>
<dbReference type="FunCoup" id="L2GVC3">
    <property type="interactions" value="113"/>
</dbReference>
<dbReference type="EMBL" id="GL877426">
    <property type="protein sequence ID" value="ELA47045.1"/>
    <property type="molecule type" value="Genomic_DNA"/>
</dbReference>
<evidence type="ECO:0000256" key="3">
    <source>
        <dbReference type="ARBA" id="ARBA00023274"/>
    </source>
</evidence>
<dbReference type="STRING" id="948595.L2GVC3"/>
<accession>L2GVC3</accession>
<dbReference type="OrthoDB" id="996720at2759"/>
<reference evidence="7" key="1">
    <citation type="submission" date="2011-03" db="EMBL/GenBank/DDBJ databases">
        <title>The genome sequence of Vavraia culicis strain floridensis.</title>
        <authorList>
            <consortium name="The Broad Institute Genome Sequencing Platform"/>
            <person name="Cuomo C."/>
            <person name="Becnel J."/>
            <person name="Sanscrainte N."/>
            <person name="Young S.K."/>
            <person name="Zeng Q."/>
            <person name="Gargeya S."/>
            <person name="Fitzgerald M."/>
            <person name="Haas B."/>
            <person name="Abouelleil A."/>
            <person name="Alvarado L."/>
            <person name="Arachchi H.M."/>
            <person name="Berlin A."/>
            <person name="Chapman S.B."/>
            <person name="Gearin G."/>
            <person name="Goldberg J."/>
            <person name="Griggs A."/>
            <person name="Gujja S."/>
            <person name="Hansen M."/>
            <person name="Heiman D."/>
            <person name="Howarth C."/>
            <person name="Larimer J."/>
            <person name="Lui A."/>
            <person name="MacDonald P.J.P."/>
            <person name="McCowen C."/>
            <person name="Montmayeur A."/>
            <person name="Murphy C."/>
            <person name="Neiman D."/>
            <person name="Pearson M."/>
            <person name="Priest M."/>
            <person name="Roberts A."/>
            <person name="Saif S."/>
            <person name="Shea T."/>
            <person name="Sisk P."/>
            <person name="Stolte C."/>
            <person name="Sykes S."/>
            <person name="Wortman J."/>
            <person name="Nusbaum C."/>
            <person name="Birren B."/>
        </authorList>
    </citation>
    <scope>NUCLEOTIDE SEQUENCE [LARGE SCALE GENOMIC DNA]</scope>
    <source>
        <strain evidence="7">floridensis</strain>
    </source>
</reference>
<sequence>MPKRKNTSHHNQNRKDHRNGIKQPDRNSLSTNGTDDKILRNAIYSKKYNQIGREKYSELYGEQK</sequence>
<dbReference type="OMA" id="HTNRNQN"/>
<evidence type="ECO:0000313" key="6">
    <source>
        <dbReference type="EMBL" id="ELA47045.1"/>
    </source>
</evidence>
<keyword evidence="2 4" id="KW-0689">Ribosomal protein</keyword>
<dbReference type="InterPro" id="IPR002673">
    <property type="entry name" value="Ribosomal_eL29"/>
</dbReference>
<evidence type="ECO:0000256" key="4">
    <source>
        <dbReference type="RuleBase" id="RU364026"/>
    </source>
</evidence>
<gene>
    <name evidence="6" type="ORF">VCUG_01490</name>
</gene>
<proteinExistence type="inferred from homology"/>
<evidence type="ECO:0000313" key="7">
    <source>
        <dbReference type="Proteomes" id="UP000011081"/>
    </source>
</evidence>
<keyword evidence="7" id="KW-1185">Reference proteome</keyword>
<dbReference type="RefSeq" id="XP_008074509.1">
    <property type="nucleotide sequence ID" value="XM_008076318.1"/>
</dbReference>
<feature type="region of interest" description="Disordered" evidence="5">
    <location>
        <begin position="1"/>
        <end position="36"/>
    </location>
</feature>
<feature type="compositionally biased region" description="Basic residues" evidence="5">
    <location>
        <begin position="1"/>
        <end position="17"/>
    </location>
</feature>
<dbReference type="Proteomes" id="UP000011081">
    <property type="component" value="Unassembled WGS sequence"/>
</dbReference>
<dbReference type="InParanoid" id="L2GVC3"/>
<dbReference type="HOGENOM" id="CLU_169255_1_0_1"/>
<comment type="similarity">
    <text evidence="1 4">Belongs to the eukaryotic ribosomal protein eL29 family.</text>
</comment>
<evidence type="ECO:0000256" key="2">
    <source>
        <dbReference type="ARBA" id="ARBA00022980"/>
    </source>
</evidence>
<evidence type="ECO:0000256" key="5">
    <source>
        <dbReference type="SAM" id="MobiDB-lite"/>
    </source>
</evidence>
<dbReference type="GeneID" id="19879368"/>
<dbReference type="Gene3D" id="6.10.140.1730">
    <property type="match status" value="1"/>
</dbReference>
<dbReference type="PANTHER" id="PTHR12884">
    <property type="entry name" value="60S RIBOSOMAL PROTEIN L29"/>
    <property type="match status" value="1"/>
</dbReference>
<dbReference type="VEuPathDB" id="MicrosporidiaDB:VCUG_01490"/>